<sequence>MMLEQHNLKISSIENDIDTVYDELTRAYKFETVRKKCEVGGLNKEYANINVYFLNLYRILRFIHNNNILNINNEYSGLLRSFLSRKLLVILAFHLCYRDKSYNEFIKYINEFGFLEHIDLIYLESLMLSKTMNNISQEIIYQNILELDSLDECKLNCLISSLDNSGGRVVIMNDVSRNLVRSPSLLECYRTILNVKRLNEQLDVTSLNSEFNSDFFFSSLFLAIIKRFDKRAFTGNKHIEQILLYYKRYLK</sequence>
<proteinExistence type="predicted"/>
<gene>
    <name evidence="1" type="ORF">DDU33_00315</name>
</gene>
<dbReference type="AlphaFoldDB" id="A0A2U8FLX4"/>
<reference evidence="2" key="1">
    <citation type="submission" date="2018-05" db="EMBL/GenBank/DDBJ databases">
        <title>Complete genome sequence of Actinobacillus porcitonsillarum reference strain 9953L55 (CCUG 46996).</title>
        <authorList>
            <person name="Dona V."/>
            <person name="Perreten V."/>
        </authorList>
    </citation>
    <scope>NUCLEOTIDE SEQUENCE [LARGE SCALE GENOMIC DNA]</scope>
    <source>
        <strain evidence="2">9953L55</strain>
    </source>
</reference>
<name>A0A2U8FLX4_9PAST</name>
<dbReference type="EMBL" id="CP029206">
    <property type="protein sequence ID" value="AWI51943.1"/>
    <property type="molecule type" value="Genomic_DNA"/>
</dbReference>
<keyword evidence="2" id="KW-1185">Reference proteome</keyword>
<dbReference type="Proteomes" id="UP000244920">
    <property type="component" value="Chromosome"/>
</dbReference>
<dbReference type="InterPro" id="IPR031709">
    <property type="entry name" value="PutAbiC"/>
</dbReference>
<organism evidence="1 2">
    <name type="scientific">Actinobacillus porcitonsillarum</name>
    <dbReference type="NCBI Taxonomy" id="189834"/>
    <lineage>
        <taxon>Bacteria</taxon>
        <taxon>Pseudomonadati</taxon>
        <taxon>Pseudomonadota</taxon>
        <taxon>Gammaproteobacteria</taxon>
        <taxon>Pasteurellales</taxon>
        <taxon>Pasteurellaceae</taxon>
        <taxon>Actinobacillus</taxon>
    </lineage>
</organism>
<evidence type="ECO:0000313" key="2">
    <source>
        <dbReference type="Proteomes" id="UP000244920"/>
    </source>
</evidence>
<evidence type="ECO:0000313" key="1">
    <source>
        <dbReference type="EMBL" id="AWI51943.1"/>
    </source>
</evidence>
<accession>A0A2U8FLX4</accession>
<dbReference type="Pfam" id="PF16872">
    <property type="entry name" value="putAbiC"/>
    <property type="match status" value="1"/>
</dbReference>
<protein>
    <submittedName>
        <fullName evidence="1">Uncharacterized protein</fullName>
    </submittedName>
</protein>
<dbReference type="KEGG" id="apor:DDU33_00315"/>